<dbReference type="Proteomes" id="UP000705983">
    <property type="component" value="Unassembled WGS sequence"/>
</dbReference>
<sequence>MGSALDALATLPEASAGAARVSQAVRAVRFSTGLRRGWAEARTEASIQWVVNDYRASGGEISTRTLREQVAWLGEPSAPRASAAWRCHSEVVADMPPLVTKDTAPAPHASTRTMLARLHRDASSAHPDMSVRQRAGILSTEDSVRQDLLLDIAESAAPGLVTIAVLLGQWLSQPLSAEGNATIRDSFVRWFATVRGFEPTGTAVLDIKTLESHLSDYESGSSAGMDAWLGHVADMYVSAMTRSLRISQSILAGRTDPELG</sequence>
<organism evidence="1 2">
    <name type="scientific">Flaviflexus equikiangi</name>
    <dbReference type="NCBI Taxonomy" id="2758573"/>
    <lineage>
        <taxon>Bacteria</taxon>
        <taxon>Bacillati</taxon>
        <taxon>Actinomycetota</taxon>
        <taxon>Actinomycetes</taxon>
        <taxon>Actinomycetales</taxon>
        <taxon>Actinomycetaceae</taxon>
        <taxon>Flaviflexus</taxon>
    </lineage>
</organism>
<accession>A0ABS2TCD9</accession>
<protein>
    <submittedName>
        <fullName evidence="1">Uncharacterized protein</fullName>
    </submittedName>
</protein>
<evidence type="ECO:0000313" key="2">
    <source>
        <dbReference type="Proteomes" id="UP000705983"/>
    </source>
</evidence>
<reference evidence="2" key="1">
    <citation type="submission" date="2021-02" db="EMBL/GenBank/DDBJ databases">
        <title>Leucobacter sp. CX169.</title>
        <authorList>
            <person name="Cheng Y."/>
        </authorList>
    </citation>
    <scope>NUCLEOTIDE SEQUENCE [LARGE SCALE GENOMIC DNA]</scope>
    <source>
        <strain evidence="2">JY899</strain>
    </source>
</reference>
<evidence type="ECO:0000313" key="1">
    <source>
        <dbReference type="EMBL" id="MBM9432304.1"/>
    </source>
</evidence>
<gene>
    <name evidence="1" type="ORF">JVW63_01075</name>
</gene>
<name>A0ABS2TCD9_9ACTO</name>
<dbReference type="RefSeq" id="WP_187995888.1">
    <property type="nucleotide sequence ID" value="NZ_CP059676.1"/>
</dbReference>
<proteinExistence type="predicted"/>
<comment type="caution">
    <text evidence="1">The sequence shown here is derived from an EMBL/GenBank/DDBJ whole genome shotgun (WGS) entry which is preliminary data.</text>
</comment>
<keyword evidence="2" id="KW-1185">Reference proteome</keyword>
<dbReference type="EMBL" id="JAFFJS010000001">
    <property type="protein sequence ID" value="MBM9432304.1"/>
    <property type="molecule type" value="Genomic_DNA"/>
</dbReference>